<evidence type="ECO:0000256" key="3">
    <source>
        <dbReference type="ARBA" id="ARBA00022475"/>
    </source>
</evidence>
<dbReference type="PANTHER" id="PTHR33281:SF19">
    <property type="entry name" value="VOLTAGE-DEPENDENT ANION CHANNEL-FORMING PROTEIN YNEE"/>
    <property type="match status" value="1"/>
</dbReference>
<feature type="transmembrane region" description="Helical" evidence="9">
    <location>
        <begin position="43"/>
        <end position="62"/>
    </location>
</feature>
<keyword evidence="3" id="KW-1003">Cell membrane</keyword>
<evidence type="ECO:0000256" key="7">
    <source>
        <dbReference type="ARBA" id="ARBA00023136"/>
    </source>
</evidence>
<dbReference type="Proteomes" id="UP001497527">
    <property type="component" value="Unassembled WGS sequence"/>
</dbReference>
<feature type="transmembrane region" description="Helical" evidence="9">
    <location>
        <begin position="20"/>
        <end position="37"/>
    </location>
</feature>
<evidence type="ECO:0000256" key="5">
    <source>
        <dbReference type="ARBA" id="ARBA00022989"/>
    </source>
</evidence>
<reference evidence="10 11" key="1">
    <citation type="submission" date="2024-05" db="EMBL/GenBank/DDBJ databases">
        <authorList>
            <person name="Duchaud E."/>
        </authorList>
    </citation>
    <scope>NUCLEOTIDE SEQUENCE [LARGE SCALE GENOMIC DNA]</scope>
    <source>
        <strain evidence="10">Ena-SAMPLE-TAB-13-05-2024-13:56:06:370-140308</strain>
    </source>
</reference>
<dbReference type="InterPro" id="IPR044669">
    <property type="entry name" value="YneE/VCCN1/2-like"/>
</dbReference>
<gene>
    <name evidence="10" type="ORF">T190423A01A_10210</name>
</gene>
<feature type="transmembrane region" description="Helical" evidence="9">
    <location>
        <begin position="296"/>
        <end position="312"/>
    </location>
</feature>
<accession>A0ABM9P7V2</accession>
<evidence type="ECO:0000313" key="10">
    <source>
        <dbReference type="EMBL" id="CAL2101647.1"/>
    </source>
</evidence>
<keyword evidence="11" id="KW-1185">Reference proteome</keyword>
<evidence type="ECO:0000256" key="4">
    <source>
        <dbReference type="ARBA" id="ARBA00022692"/>
    </source>
</evidence>
<dbReference type="Pfam" id="PF25539">
    <property type="entry name" value="Bestrophin_2"/>
    <property type="match status" value="2"/>
</dbReference>
<feature type="transmembrane region" description="Helical" evidence="9">
    <location>
        <begin position="241"/>
        <end position="260"/>
    </location>
</feature>
<evidence type="ECO:0000256" key="8">
    <source>
        <dbReference type="ARBA" id="ARBA00034708"/>
    </source>
</evidence>
<protein>
    <submittedName>
        <fullName evidence="10">Ion channel-forming bestrophin family protein</fullName>
    </submittedName>
</protein>
<comment type="subcellular location">
    <subcellularLocation>
        <location evidence="1">Cell membrane</location>
        <topology evidence="1">Multi-pass membrane protein</topology>
    </subcellularLocation>
</comment>
<comment type="caution">
    <text evidence="10">The sequence shown here is derived from an EMBL/GenBank/DDBJ whole genome shotgun (WGS) entry which is preliminary data.</text>
</comment>
<dbReference type="EMBL" id="CAXJIO010000010">
    <property type="protein sequence ID" value="CAL2101647.1"/>
    <property type="molecule type" value="Genomic_DNA"/>
</dbReference>
<sequence>MYTRRNYSIRDMLSWTRRYIYIFVILSLIPVLLYTGLRWYWLHLPWLPIGLVGTALAFIISFKNNATYGRLWEARKIWGGIVNASRSFAMMTNDFITNERAEHKLSEKELFAFRKQLIMRHVAWMASLRHALRTPKPWEISNYNKSDREYIDNRLNVKERVSTLDEELTGYVTEEEKYFILSQRNKQGACLNLQSKQLRDLKEKGYIWEFAFLEMERMQVEFFTLQGKVERIKNFPYPRQFATLNRFFIWIFVFLLPYGMMHEFNKIGKQIVELTHTWKPYPEGGYHHLIELIGEHFVWFTIPFSIVISWIFHTMERIGEVSENPFEGTPNDVPITTMSRGIEIDIRQIIGDEPDEIPGPIEARFDTQM</sequence>
<keyword evidence="7 9" id="KW-0472">Membrane</keyword>
<keyword evidence="4 9" id="KW-0812">Transmembrane</keyword>
<dbReference type="RefSeq" id="WP_348715195.1">
    <property type="nucleotide sequence ID" value="NZ_CAXJIO010000010.1"/>
</dbReference>
<keyword evidence="2" id="KW-0813">Transport</keyword>
<proteinExistence type="inferred from homology"/>
<evidence type="ECO:0000313" key="11">
    <source>
        <dbReference type="Proteomes" id="UP001497527"/>
    </source>
</evidence>
<keyword evidence="6" id="KW-0406">Ion transport</keyword>
<name>A0ABM9P7V2_9FLAO</name>
<dbReference type="PANTHER" id="PTHR33281">
    <property type="entry name" value="UPF0187 PROTEIN YNEE"/>
    <property type="match status" value="1"/>
</dbReference>
<evidence type="ECO:0000256" key="6">
    <source>
        <dbReference type="ARBA" id="ARBA00023065"/>
    </source>
</evidence>
<evidence type="ECO:0000256" key="1">
    <source>
        <dbReference type="ARBA" id="ARBA00004651"/>
    </source>
</evidence>
<organism evidence="10 11">
    <name type="scientific">Tenacibaculum polynesiense</name>
    <dbReference type="NCBI Taxonomy" id="3137857"/>
    <lineage>
        <taxon>Bacteria</taxon>
        <taxon>Pseudomonadati</taxon>
        <taxon>Bacteroidota</taxon>
        <taxon>Flavobacteriia</taxon>
        <taxon>Flavobacteriales</taxon>
        <taxon>Flavobacteriaceae</taxon>
        <taxon>Tenacibaculum</taxon>
    </lineage>
</organism>
<evidence type="ECO:0000256" key="9">
    <source>
        <dbReference type="SAM" id="Phobius"/>
    </source>
</evidence>
<comment type="similarity">
    <text evidence="8">Belongs to the anion channel-forming bestrophin (TC 1.A.46) family.</text>
</comment>
<keyword evidence="5 9" id="KW-1133">Transmembrane helix</keyword>
<evidence type="ECO:0000256" key="2">
    <source>
        <dbReference type="ARBA" id="ARBA00022448"/>
    </source>
</evidence>